<dbReference type="AlphaFoldDB" id="A0AAJ7BKE4"/>
<feature type="transmembrane region" description="Helical" evidence="8">
    <location>
        <begin position="120"/>
        <end position="142"/>
    </location>
</feature>
<keyword evidence="2 8" id="KW-1003">Cell membrane</keyword>
<comment type="subcellular location">
    <subcellularLocation>
        <location evidence="1 8">Cell membrane</location>
        <topology evidence="1 8">Multi-pass membrane protein</topology>
    </subcellularLocation>
</comment>
<keyword evidence="3 8" id="KW-0812">Transmembrane</keyword>
<dbReference type="GO" id="GO:0007635">
    <property type="term" value="P:chemosensory behavior"/>
    <property type="evidence" value="ECO:0007669"/>
    <property type="project" value="TreeGrafter"/>
</dbReference>
<keyword evidence="5 8" id="KW-0472">Membrane</keyword>
<dbReference type="GO" id="GO:0030424">
    <property type="term" value="C:axon"/>
    <property type="evidence" value="ECO:0007669"/>
    <property type="project" value="TreeGrafter"/>
</dbReference>
<comment type="similarity">
    <text evidence="8">Belongs to the insect chemoreceptor superfamily. Gustatory receptor (GR) family.</text>
</comment>
<dbReference type="Proteomes" id="UP000694920">
    <property type="component" value="Unplaced"/>
</dbReference>
<dbReference type="GO" id="GO:0008049">
    <property type="term" value="P:male courtship behavior"/>
    <property type="evidence" value="ECO:0007669"/>
    <property type="project" value="TreeGrafter"/>
</dbReference>
<dbReference type="PANTHER" id="PTHR21143:SF133">
    <property type="entry name" value="GUSTATORY AND PHEROMONE RECEPTOR 32A-RELATED"/>
    <property type="match status" value="1"/>
</dbReference>
<dbReference type="InterPro" id="IPR013604">
    <property type="entry name" value="7TM_chemorcpt"/>
</dbReference>
<name>A0AAJ7BKE4_CEPCN</name>
<dbReference type="GO" id="GO:0043025">
    <property type="term" value="C:neuronal cell body"/>
    <property type="evidence" value="ECO:0007669"/>
    <property type="project" value="TreeGrafter"/>
</dbReference>
<evidence type="ECO:0000256" key="1">
    <source>
        <dbReference type="ARBA" id="ARBA00004651"/>
    </source>
</evidence>
<keyword evidence="4 8" id="KW-1133">Transmembrane helix</keyword>
<evidence type="ECO:0000313" key="10">
    <source>
        <dbReference type="RefSeq" id="XP_015588174.1"/>
    </source>
</evidence>
<evidence type="ECO:0000256" key="7">
    <source>
        <dbReference type="ARBA" id="ARBA00023224"/>
    </source>
</evidence>
<feature type="transmembrane region" description="Helical" evidence="8">
    <location>
        <begin position="180"/>
        <end position="199"/>
    </location>
</feature>
<evidence type="ECO:0000313" key="9">
    <source>
        <dbReference type="Proteomes" id="UP000694920"/>
    </source>
</evidence>
<dbReference type="Pfam" id="PF08395">
    <property type="entry name" value="7tm_7"/>
    <property type="match status" value="1"/>
</dbReference>
<dbReference type="GO" id="GO:0050909">
    <property type="term" value="P:sensory perception of taste"/>
    <property type="evidence" value="ECO:0007669"/>
    <property type="project" value="InterPro"/>
</dbReference>
<feature type="transmembrane region" description="Helical" evidence="8">
    <location>
        <begin position="83"/>
        <end position="100"/>
    </location>
</feature>
<keyword evidence="6 8" id="KW-0675">Receptor</keyword>
<dbReference type="GO" id="GO:0005886">
    <property type="term" value="C:plasma membrane"/>
    <property type="evidence" value="ECO:0007669"/>
    <property type="project" value="UniProtKB-SubCell"/>
</dbReference>
<proteinExistence type="inferred from homology"/>
<sequence>MCLPTCAQEIPRVNHKRDIKVSGAQERVSGLELFVRRLKCLGIIVIEKYAMNKLEIHGRSVQIFAWILGLSDIEYPIGRQRPVISFLYLMFLMGILTYNLKSVIGHIEINISGSTLSEELIRLLFIVGTGISYYILGSVWLFKKDESECLRQLNEVTECIASISSDTDFKDIKRNKMIQIISWITCVYYMAHFFIKYISDSESLSSFSNIFCINYESFLILYINLMFVNYIRIIQLNFAKMNKRLKELTAFTDCSSSISVYEIIKDISRIKQLHIRLTRVSRSFNDFYDLYVVFTVIDACRLTAMEANKTGYRIFELTNNGSSMEIDNEIERFSVQLLQNPLEFTAHGFFVLNRGIIFNIILMLISYLIVLVQLSTCEV</sequence>
<dbReference type="GO" id="GO:0030425">
    <property type="term" value="C:dendrite"/>
    <property type="evidence" value="ECO:0007669"/>
    <property type="project" value="TreeGrafter"/>
</dbReference>
<reference evidence="10" key="1">
    <citation type="submission" date="2025-08" db="UniProtKB">
        <authorList>
            <consortium name="RefSeq"/>
        </authorList>
    </citation>
    <scope>IDENTIFICATION</scope>
</reference>
<evidence type="ECO:0000256" key="4">
    <source>
        <dbReference type="ARBA" id="ARBA00022989"/>
    </source>
</evidence>
<evidence type="ECO:0000256" key="3">
    <source>
        <dbReference type="ARBA" id="ARBA00022692"/>
    </source>
</evidence>
<evidence type="ECO:0000256" key="8">
    <source>
        <dbReference type="RuleBase" id="RU363108"/>
    </source>
</evidence>
<evidence type="ECO:0000256" key="5">
    <source>
        <dbReference type="ARBA" id="ARBA00023136"/>
    </source>
</evidence>
<comment type="function">
    <text evidence="8">Gustatory receptor which mediates acceptance or avoidance behavior, depending on its substrates.</text>
</comment>
<dbReference type="GO" id="GO:0007165">
    <property type="term" value="P:signal transduction"/>
    <property type="evidence" value="ECO:0007669"/>
    <property type="project" value="UniProtKB-KW"/>
</dbReference>
<protein>
    <recommendedName>
        <fullName evidence="8">Gustatory receptor</fullName>
    </recommendedName>
</protein>
<keyword evidence="7 8" id="KW-0807">Transducer</keyword>
<dbReference type="RefSeq" id="XP_015588174.1">
    <property type="nucleotide sequence ID" value="XM_015732688.2"/>
</dbReference>
<evidence type="ECO:0000256" key="6">
    <source>
        <dbReference type="ARBA" id="ARBA00023170"/>
    </source>
</evidence>
<organism evidence="9 10">
    <name type="scientific">Cephus cinctus</name>
    <name type="common">Wheat stem sawfly</name>
    <dbReference type="NCBI Taxonomy" id="211228"/>
    <lineage>
        <taxon>Eukaryota</taxon>
        <taxon>Metazoa</taxon>
        <taxon>Ecdysozoa</taxon>
        <taxon>Arthropoda</taxon>
        <taxon>Hexapoda</taxon>
        <taxon>Insecta</taxon>
        <taxon>Pterygota</taxon>
        <taxon>Neoptera</taxon>
        <taxon>Endopterygota</taxon>
        <taxon>Hymenoptera</taxon>
        <taxon>Cephoidea</taxon>
        <taxon>Cephidae</taxon>
        <taxon>Cephus</taxon>
    </lineage>
</organism>
<feature type="transmembrane region" description="Helical" evidence="8">
    <location>
        <begin position="356"/>
        <end position="376"/>
    </location>
</feature>
<dbReference type="PANTHER" id="PTHR21143">
    <property type="entry name" value="INVERTEBRATE GUSTATORY RECEPTOR"/>
    <property type="match status" value="1"/>
</dbReference>
<evidence type="ECO:0000256" key="2">
    <source>
        <dbReference type="ARBA" id="ARBA00022475"/>
    </source>
</evidence>
<keyword evidence="9" id="KW-1185">Reference proteome</keyword>
<comment type="caution">
    <text evidence="8">Lacks conserved residue(s) required for the propagation of feature annotation.</text>
</comment>
<accession>A0AAJ7BKE4</accession>
<gene>
    <name evidence="10" type="primary">LOC107264448</name>
</gene>
<feature type="transmembrane region" description="Helical" evidence="8">
    <location>
        <begin position="219"/>
        <end position="238"/>
    </location>
</feature>
<dbReference type="GeneID" id="107264448"/>